<comment type="caution">
    <text evidence="7">The sequence shown here is derived from an EMBL/GenBank/DDBJ whole genome shotgun (WGS) entry which is preliminary data.</text>
</comment>
<dbReference type="OrthoDB" id="5340910at2759"/>
<reference evidence="7" key="1">
    <citation type="journal article" date="2023" name="Science">
        <title>Genome structures resolve the early diversification of teleost fishes.</title>
        <authorList>
            <person name="Parey E."/>
            <person name="Louis A."/>
            <person name="Montfort J."/>
            <person name="Bouchez O."/>
            <person name="Roques C."/>
            <person name="Iampietro C."/>
            <person name="Lluch J."/>
            <person name="Castinel A."/>
            <person name="Donnadieu C."/>
            <person name="Desvignes T."/>
            <person name="Floi Bucao C."/>
            <person name="Jouanno E."/>
            <person name="Wen M."/>
            <person name="Mejri S."/>
            <person name="Dirks R."/>
            <person name="Jansen H."/>
            <person name="Henkel C."/>
            <person name="Chen W.J."/>
            <person name="Zahm M."/>
            <person name="Cabau C."/>
            <person name="Klopp C."/>
            <person name="Thompson A.W."/>
            <person name="Robinson-Rechavi M."/>
            <person name="Braasch I."/>
            <person name="Lecointre G."/>
            <person name="Bobe J."/>
            <person name="Postlethwait J.H."/>
            <person name="Berthelot C."/>
            <person name="Roest Crollius H."/>
            <person name="Guiguen Y."/>
        </authorList>
    </citation>
    <scope>NUCLEOTIDE SEQUENCE</scope>
    <source>
        <strain evidence="7">Concon-B</strain>
    </source>
</reference>
<dbReference type="InterPro" id="IPR001452">
    <property type="entry name" value="SH3_domain"/>
</dbReference>
<dbReference type="EMBL" id="JAFJMO010000002">
    <property type="protein sequence ID" value="KAJ8283577.1"/>
    <property type="molecule type" value="Genomic_DNA"/>
</dbReference>
<dbReference type="SUPFAM" id="SSF50044">
    <property type="entry name" value="SH3-domain"/>
    <property type="match status" value="1"/>
</dbReference>
<feature type="domain" description="SH3" evidence="6">
    <location>
        <begin position="14"/>
        <end position="74"/>
    </location>
</feature>
<keyword evidence="1 5" id="KW-0728">SH3 domain</keyword>
<dbReference type="FunFam" id="2.30.30.40:FF:000072">
    <property type="entry name" value="Unconventional Myosin IB"/>
    <property type="match status" value="1"/>
</dbReference>
<dbReference type="GO" id="GO:0016477">
    <property type="term" value="P:cell migration"/>
    <property type="evidence" value="ECO:0007669"/>
    <property type="project" value="TreeGrafter"/>
</dbReference>
<dbReference type="PRINTS" id="PR00452">
    <property type="entry name" value="SH3DOMAIN"/>
</dbReference>
<name>A0A9Q1DXJ5_CONCO</name>
<dbReference type="Gene3D" id="2.30.30.40">
    <property type="entry name" value="SH3 Domains"/>
    <property type="match status" value="1"/>
</dbReference>
<evidence type="ECO:0000256" key="2">
    <source>
        <dbReference type="ARBA" id="ARBA00023043"/>
    </source>
</evidence>
<dbReference type="SMART" id="SM00326">
    <property type="entry name" value="SH3"/>
    <property type="match status" value="1"/>
</dbReference>
<sequence length="77" mass="8590">MCDYSSPAAGGSVRYTGTARARYDFSARDRTELSLREGDTVKIISKKSTNGWLKGEVYGRVGLFPANYVEEEHSDYC</sequence>
<dbReference type="InterPro" id="IPR036028">
    <property type="entry name" value="SH3-like_dom_sf"/>
</dbReference>
<dbReference type="AlphaFoldDB" id="A0A9Q1DXJ5"/>
<dbReference type="GO" id="GO:0005085">
    <property type="term" value="F:guanyl-nucleotide exchange factor activity"/>
    <property type="evidence" value="ECO:0007669"/>
    <property type="project" value="TreeGrafter"/>
</dbReference>
<dbReference type="PANTHER" id="PTHR45818">
    <property type="entry name" value="PROTEIN VAV"/>
    <property type="match status" value="1"/>
</dbReference>
<gene>
    <name evidence="7" type="ORF">COCON_G00024270</name>
</gene>
<dbReference type="GO" id="GO:0005737">
    <property type="term" value="C:cytoplasm"/>
    <property type="evidence" value="ECO:0007669"/>
    <property type="project" value="TreeGrafter"/>
</dbReference>
<proteinExistence type="predicted"/>
<keyword evidence="8" id="KW-1185">Reference proteome</keyword>
<accession>A0A9Q1DXJ5</accession>
<dbReference type="Proteomes" id="UP001152803">
    <property type="component" value="Unassembled WGS sequence"/>
</dbReference>
<dbReference type="PANTHER" id="PTHR45818:SF2">
    <property type="entry name" value="PROTO-ONCOGENE VAV"/>
    <property type="match status" value="1"/>
</dbReference>
<dbReference type="Pfam" id="PF14604">
    <property type="entry name" value="SH3_9"/>
    <property type="match status" value="1"/>
</dbReference>
<organism evidence="7 8">
    <name type="scientific">Conger conger</name>
    <name type="common">Conger eel</name>
    <name type="synonym">Muraena conger</name>
    <dbReference type="NCBI Taxonomy" id="82655"/>
    <lineage>
        <taxon>Eukaryota</taxon>
        <taxon>Metazoa</taxon>
        <taxon>Chordata</taxon>
        <taxon>Craniata</taxon>
        <taxon>Vertebrata</taxon>
        <taxon>Euteleostomi</taxon>
        <taxon>Actinopterygii</taxon>
        <taxon>Neopterygii</taxon>
        <taxon>Teleostei</taxon>
        <taxon>Anguilliformes</taxon>
        <taxon>Congridae</taxon>
        <taxon>Conger</taxon>
    </lineage>
</organism>
<evidence type="ECO:0000256" key="5">
    <source>
        <dbReference type="PROSITE-ProRule" id="PRU00192"/>
    </source>
</evidence>
<dbReference type="PROSITE" id="PS50002">
    <property type="entry name" value="SH3"/>
    <property type="match status" value="1"/>
</dbReference>
<evidence type="ECO:0000256" key="4">
    <source>
        <dbReference type="ARBA" id="ARBA00040640"/>
    </source>
</evidence>
<keyword evidence="2" id="KW-0040">ANK repeat</keyword>
<evidence type="ECO:0000313" key="8">
    <source>
        <dbReference type="Proteomes" id="UP001152803"/>
    </source>
</evidence>
<protein>
    <recommendedName>
        <fullName evidence="4">Osteoclast-stimulating factor 1</fullName>
    </recommendedName>
</protein>
<evidence type="ECO:0000259" key="6">
    <source>
        <dbReference type="PROSITE" id="PS50002"/>
    </source>
</evidence>
<evidence type="ECO:0000256" key="1">
    <source>
        <dbReference type="ARBA" id="ARBA00022443"/>
    </source>
</evidence>
<comment type="function">
    <text evidence="3">Induces bone resorption, acting probably through a signaling cascade which results in the secretion of factor(s) enhancing osteoclast formation and activity.</text>
</comment>
<evidence type="ECO:0000256" key="3">
    <source>
        <dbReference type="ARBA" id="ARBA00037432"/>
    </source>
</evidence>
<evidence type="ECO:0000313" key="7">
    <source>
        <dbReference type="EMBL" id="KAJ8283577.1"/>
    </source>
</evidence>